<dbReference type="Proteomes" id="UP000635477">
    <property type="component" value="Unassembled WGS sequence"/>
</dbReference>
<dbReference type="EMBL" id="JABEYC010000516">
    <property type="protein sequence ID" value="KAF4976596.1"/>
    <property type="molecule type" value="Genomic_DNA"/>
</dbReference>
<reference evidence="3" key="2">
    <citation type="submission" date="2020-05" db="EMBL/GenBank/DDBJ databases">
        <authorList>
            <person name="Kim H.-S."/>
            <person name="Proctor R.H."/>
            <person name="Brown D.W."/>
        </authorList>
    </citation>
    <scope>NUCLEOTIDE SEQUENCE</scope>
    <source>
        <strain evidence="3">NRRL 22465</strain>
    </source>
</reference>
<sequence>MHDCHSENRRLEKVSNSALISGMDRPTAQQTAQGQASSAAAAANPPIQPVPQVAGNNDNNVDVNFDSGIEVERHHITLLLLEKKLYLAPIGKYPQRILDVGTGTGIWAFNVAEETPSAVVTGTDISPVSQDGTLAQHPNFIHINDDAQEEWYFRSDHFDFVHMRYLYGAIDDWGKLFRQAYTHLRPGGWVESLELDIEIHSENPKFENDPDHIFKKWWQLFLECGQKTGWPWDIAREGRQKRYMRDAGFRELVTKSWKLPIGGWSEDKKLKEIGVHNGEFIWKSIDAFTIHPIGEVLGWSREQLATLVNKMLKALMEPKTFPYYTVHMVYGRKPKRVLATTEGTQG</sequence>
<gene>
    <name evidence="3" type="ORF">FZEAL_6756</name>
</gene>
<dbReference type="AlphaFoldDB" id="A0A8H4UH55"/>
<dbReference type="CDD" id="cd02440">
    <property type="entry name" value="AdoMet_MTases"/>
    <property type="match status" value="1"/>
</dbReference>
<evidence type="ECO:0000313" key="3">
    <source>
        <dbReference type="EMBL" id="KAF4976596.1"/>
    </source>
</evidence>
<feature type="region of interest" description="Disordered" evidence="2">
    <location>
        <begin position="24"/>
        <end position="57"/>
    </location>
</feature>
<protein>
    <recommendedName>
        <fullName evidence="5">Methyltransferase</fullName>
    </recommendedName>
</protein>
<dbReference type="PANTHER" id="PTHR43591">
    <property type="entry name" value="METHYLTRANSFERASE"/>
    <property type="match status" value="1"/>
</dbReference>
<dbReference type="PANTHER" id="PTHR43591:SF10">
    <property type="entry name" value="ABC TRANSMEMBRANE TYPE-1 DOMAIN-CONTAINING PROTEIN-RELATED"/>
    <property type="match status" value="1"/>
</dbReference>
<comment type="caution">
    <text evidence="3">The sequence shown here is derived from an EMBL/GenBank/DDBJ whole genome shotgun (WGS) entry which is preliminary data.</text>
</comment>
<comment type="similarity">
    <text evidence="1">Belongs to the methyltransferase superfamily. LaeA methyltransferase family.</text>
</comment>
<feature type="compositionally biased region" description="Low complexity" evidence="2">
    <location>
        <begin position="26"/>
        <end position="57"/>
    </location>
</feature>
<dbReference type="SUPFAM" id="SSF53335">
    <property type="entry name" value="S-adenosyl-L-methionine-dependent methyltransferases"/>
    <property type="match status" value="1"/>
</dbReference>
<dbReference type="OrthoDB" id="2013972at2759"/>
<dbReference type="InterPro" id="IPR029063">
    <property type="entry name" value="SAM-dependent_MTases_sf"/>
</dbReference>
<dbReference type="Pfam" id="PF13489">
    <property type="entry name" value="Methyltransf_23"/>
    <property type="match status" value="1"/>
</dbReference>
<proteinExistence type="inferred from homology"/>
<dbReference type="Gene3D" id="3.40.50.150">
    <property type="entry name" value="Vaccinia Virus protein VP39"/>
    <property type="match status" value="1"/>
</dbReference>
<organism evidence="3 4">
    <name type="scientific">Fusarium zealandicum</name>
    <dbReference type="NCBI Taxonomy" id="1053134"/>
    <lineage>
        <taxon>Eukaryota</taxon>
        <taxon>Fungi</taxon>
        <taxon>Dikarya</taxon>
        <taxon>Ascomycota</taxon>
        <taxon>Pezizomycotina</taxon>
        <taxon>Sordariomycetes</taxon>
        <taxon>Hypocreomycetidae</taxon>
        <taxon>Hypocreales</taxon>
        <taxon>Nectriaceae</taxon>
        <taxon>Fusarium</taxon>
        <taxon>Fusarium staphyleae species complex</taxon>
    </lineage>
</organism>
<name>A0A8H4UH55_9HYPO</name>
<evidence type="ECO:0000313" key="4">
    <source>
        <dbReference type="Proteomes" id="UP000635477"/>
    </source>
</evidence>
<keyword evidence="4" id="KW-1185">Reference proteome</keyword>
<evidence type="ECO:0000256" key="2">
    <source>
        <dbReference type="SAM" id="MobiDB-lite"/>
    </source>
</evidence>
<accession>A0A8H4UH55</accession>
<evidence type="ECO:0000256" key="1">
    <source>
        <dbReference type="ARBA" id="ARBA00038158"/>
    </source>
</evidence>
<reference evidence="3" key="1">
    <citation type="journal article" date="2020" name="BMC Genomics">
        <title>Correction to: Identification and distribution of gene clusters required for synthesis of sphingolipid metabolism inhibitors in diverse species of the filamentous fungus Fusarium.</title>
        <authorList>
            <person name="Kim H.S."/>
            <person name="Lohmar J.M."/>
            <person name="Busman M."/>
            <person name="Brown D.W."/>
            <person name="Naumann T.A."/>
            <person name="Divon H.H."/>
            <person name="Lysoe E."/>
            <person name="Uhlig S."/>
            <person name="Proctor R.H."/>
        </authorList>
    </citation>
    <scope>NUCLEOTIDE SEQUENCE</scope>
    <source>
        <strain evidence="3">NRRL 22465</strain>
    </source>
</reference>
<dbReference type="GO" id="GO:0008168">
    <property type="term" value="F:methyltransferase activity"/>
    <property type="evidence" value="ECO:0007669"/>
    <property type="project" value="TreeGrafter"/>
</dbReference>
<evidence type="ECO:0008006" key="5">
    <source>
        <dbReference type="Google" id="ProtNLM"/>
    </source>
</evidence>